<dbReference type="RefSeq" id="WP_058600833.1">
    <property type="nucleotide sequence ID" value="NZ_LDQA01000028.1"/>
</dbReference>
<evidence type="ECO:0000313" key="3">
    <source>
        <dbReference type="Proteomes" id="UP000078529"/>
    </source>
</evidence>
<dbReference type="AlphaFoldDB" id="A0A175RP32"/>
<organism evidence="2 3">
    <name type="scientific">Aureimonas ureilytica</name>
    <dbReference type="NCBI Taxonomy" id="401562"/>
    <lineage>
        <taxon>Bacteria</taxon>
        <taxon>Pseudomonadati</taxon>
        <taxon>Pseudomonadota</taxon>
        <taxon>Alphaproteobacteria</taxon>
        <taxon>Hyphomicrobiales</taxon>
        <taxon>Aurantimonadaceae</taxon>
        <taxon>Aureimonas</taxon>
    </lineage>
</organism>
<dbReference type="EMBL" id="LDQA01000028">
    <property type="protein sequence ID" value="KTR05068.1"/>
    <property type="molecule type" value="Genomic_DNA"/>
</dbReference>
<keyword evidence="3" id="KW-1185">Reference proteome</keyword>
<dbReference type="PATRIC" id="fig|401562.4.peg.2533"/>
<sequence length="140" mass="15361">MQPLIFINLPVRDLAASIAFYKALGYRRNPQFSDETAACIVVSEVIHVMLLTHEKFMQFSPRPISDAHASAQALFCLSAESRAAVDERVARATQAGGTADPTPTQEFGVMYGRSYEDPDGHIWEVMWMDPATIAGEPASS</sequence>
<dbReference type="InterPro" id="IPR037523">
    <property type="entry name" value="VOC_core"/>
</dbReference>
<dbReference type="SUPFAM" id="SSF54593">
    <property type="entry name" value="Glyoxalase/Bleomycin resistance protein/Dihydroxybiphenyl dioxygenase"/>
    <property type="match status" value="1"/>
</dbReference>
<dbReference type="InterPro" id="IPR004360">
    <property type="entry name" value="Glyas_Fos-R_dOase_dom"/>
</dbReference>
<dbReference type="PANTHER" id="PTHR36503:SF2">
    <property type="entry name" value="BLR2408 PROTEIN"/>
    <property type="match status" value="1"/>
</dbReference>
<dbReference type="Gene3D" id="3.10.180.10">
    <property type="entry name" value="2,3-Dihydroxybiphenyl 1,2-Dioxygenase, domain 1"/>
    <property type="match status" value="1"/>
</dbReference>
<keyword evidence="2" id="KW-0456">Lyase</keyword>
<dbReference type="InterPro" id="IPR029068">
    <property type="entry name" value="Glyas_Bleomycin-R_OHBP_Dase"/>
</dbReference>
<dbReference type="Pfam" id="PF00903">
    <property type="entry name" value="Glyoxalase"/>
    <property type="match status" value="1"/>
</dbReference>
<dbReference type="PROSITE" id="PS51819">
    <property type="entry name" value="VOC"/>
    <property type="match status" value="1"/>
</dbReference>
<name>A0A175RP32_9HYPH</name>
<accession>A0A175RP32</accession>
<reference evidence="2 3" key="1">
    <citation type="journal article" date="2016" name="Front. Microbiol.">
        <title>Genomic Resource of Rice Seed Associated Bacteria.</title>
        <authorList>
            <person name="Midha S."/>
            <person name="Bansal K."/>
            <person name="Sharma S."/>
            <person name="Kumar N."/>
            <person name="Patil P.P."/>
            <person name="Chaudhry V."/>
            <person name="Patil P.B."/>
        </authorList>
    </citation>
    <scope>NUCLEOTIDE SEQUENCE [LARGE SCALE GENOMIC DNA]</scope>
    <source>
        <strain evidence="2 3">NS365</strain>
    </source>
</reference>
<proteinExistence type="predicted"/>
<dbReference type="PANTHER" id="PTHR36503">
    <property type="entry name" value="BLR2520 PROTEIN"/>
    <property type="match status" value="1"/>
</dbReference>
<evidence type="ECO:0000259" key="1">
    <source>
        <dbReference type="PROSITE" id="PS51819"/>
    </source>
</evidence>
<dbReference type="GO" id="GO:0016829">
    <property type="term" value="F:lyase activity"/>
    <property type="evidence" value="ECO:0007669"/>
    <property type="project" value="UniProtKB-KW"/>
</dbReference>
<comment type="caution">
    <text evidence="2">The sequence shown here is derived from an EMBL/GenBank/DDBJ whole genome shotgun (WGS) entry which is preliminary data.</text>
</comment>
<dbReference type="Proteomes" id="UP000078529">
    <property type="component" value="Unassembled WGS sequence"/>
</dbReference>
<evidence type="ECO:0000313" key="2">
    <source>
        <dbReference type="EMBL" id="KTR05068.1"/>
    </source>
</evidence>
<protein>
    <submittedName>
        <fullName evidence="2">Lactoylglutathione lyase</fullName>
    </submittedName>
</protein>
<feature type="domain" description="VOC" evidence="1">
    <location>
        <begin position="3"/>
        <end position="128"/>
    </location>
</feature>
<dbReference type="CDD" id="cd09012">
    <property type="entry name" value="VOC_like"/>
    <property type="match status" value="1"/>
</dbReference>
<gene>
    <name evidence="2" type="ORF">NS365_13740</name>
</gene>